<evidence type="ECO:0000259" key="16">
    <source>
        <dbReference type="PROSITE" id="PS51720"/>
    </source>
</evidence>
<sequence length="512" mass="57652">MALRHSVGKDLRIMLLGHRSVGKSATANVILGKETFKETETIQCEIQTAKVEGRIISVIDTPGINSTSLTTEQWRTELKKGLLLSFPGPHVFLLVTKVGEFSEDDRKAVKWISENFGEAALKFCMILFTGKEEMTNRQLVTFSEDASTRDLISCCGGRYCVINSKREGNPTQIIKLLQEIEVMVQQNADGFYTQEMYEAADRRRTTKVRQEIEKMVKGHESKPNPSVDRCVEVKKENDVTGVNVKCGNVTLPTKQEESVKSLPERKREMEAKVVKEDLRRQEETWRAGQRKKWEEEKGATGGLLPDPVSDVRIVLLGGVGTGKSSSGNTILGREAFGKDTMKVTKMGKRQDGMVGNKSITVIDTKGYDKGSSKYDFLKYCEELEQCLSLCRPGPHVFLLVVPSPYKFSFPDQLLYERFGPEVLKRTLVLITHGDSCGRNHRAVLNSSSALRQLVQNCGEDYHIFNNQEKEDQTQVKVMLQKIEVLIQKNGQGYCTTEMFLRKGQESRSCTLL</sequence>
<name>A0A9D3SEN1_9TELE</name>
<dbReference type="GO" id="GO:0005794">
    <property type="term" value="C:Golgi apparatus"/>
    <property type="evidence" value="ECO:0007669"/>
    <property type="project" value="UniProtKB-SubCell"/>
</dbReference>
<comment type="similarity">
    <text evidence="5">Belongs to the TRAFAC class TrmE-Era-EngA-EngB-Septin-like GTPase superfamily. AIG1/Toc34/Toc159-like paraseptin GTPase family. IAN subfamily.</text>
</comment>
<comment type="caution">
    <text evidence="17">The sequence shown here is derived from an EMBL/GenBank/DDBJ whole genome shotgun (WGS) entry which is preliminary data.</text>
</comment>
<dbReference type="GO" id="GO:0005525">
    <property type="term" value="F:GTP binding"/>
    <property type="evidence" value="ECO:0007669"/>
    <property type="project" value="UniProtKB-KW"/>
</dbReference>
<dbReference type="AlphaFoldDB" id="A0A9D3SEN1"/>
<comment type="function">
    <text evidence="13">Exerts an anti-apoptotic effect in the immune system and is involved in responses to infections.</text>
</comment>
<evidence type="ECO:0000256" key="4">
    <source>
        <dbReference type="ARBA" id="ARBA00004555"/>
    </source>
</evidence>
<dbReference type="GO" id="GO:0005829">
    <property type="term" value="C:cytosol"/>
    <property type="evidence" value="ECO:0007669"/>
    <property type="project" value="UniProtKB-SubCell"/>
</dbReference>
<dbReference type="InterPro" id="IPR006703">
    <property type="entry name" value="G_AIG1"/>
</dbReference>
<evidence type="ECO:0000256" key="2">
    <source>
        <dbReference type="ARBA" id="ARBA00004240"/>
    </source>
</evidence>
<reference evidence="17 18" key="1">
    <citation type="submission" date="2021-06" db="EMBL/GenBank/DDBJ databases">
        <title>Chromosome-level genome assembly of the red-tail catfish (Hemibagrus wyckioides).</title>
        <authorList>
            <person name="Shao F."/>
        </authorList>
    </citation>
    <scope>NUCLEOTIDE SEQUENCE [LARGE SCALE GENOMIC DNA]</scope>
    <source>
        <strain evidence="17">EC202008001</strain>
        <tissue evidence="17">Blood</tissue>
    </source>
</reference>
<evidence type="ECO:0000256" key="6">
    <source>
        <dbReference type="ARBA" id="ARBA00022490"/>
    </source>
</evidence>
<evidence type="ECO:0000256" key="14">
    <source>
        <dbReference type="ARBA" id="ARBA00073539"/>
    </source>
</evidence>
<keyword evidence="10" id="KW-0333">Golgi apparatus</keyword>
<dbReference type="InterPro" id="IPR027417">
    <property type="entry name" value="P-loop_NTPase"/>
</dbReference>
<dbReference type="InterPro" id="IPR045058">
    <property type="entry name" value="GIMA/IAN/Toc"/>
</dbReference>
<keyword evidence="8" id="KW-0547">Nucleotide-binding</keyword>
<feature type="domain" description="AIG1-type G" evidence="16">
    <location>
        <begin position="8"/>
        <end position="201"/>
    </location>
</feature>
<feature type="domain" description="AIG1-type G" evidence="16">
    <location>
        <begin position="308"/>
        <end position="504"/>
    </location>
</feature>
<evidence type="ECO:0000313" key="18">
    <source>
        <dbReference type="Proteomes" id="UP000824219"/>
    </source>
</evidence>
<dbReference type="GO" id="GO:0005783">
    <property type="term" value="C:endoplasmic reticulum"/>
    <property type="evidence" value="ECO:0007669"/>
    <property type="project" value="UniProtKB-SubCell"/>
</dbReference>
<organism evidence="17 18">
    <name type="scientific">Hemibagrus wyckioides</name>
    <dbReference type="NCBI Taxonomy" id="337641"/>
    <lineage>
        <taxon>Eukaryota</taxon>
        <taxon>Metazoa</taxon>
        <taxon>Chordata</taxon>
        <taxon>Craniata</taxon>
        <taxon>Vertebrata</taxon>
        <taxon>Euteleostomi</taxon>
        <taxon>Actinopterygii</taxon>
        <taxon>Neopterygii</taxon>
        <taxon>Teleostei</taxon>
        <taxon>Ostariophysi</taxon>
        <taxon>Siluriformes</taxon>
        <taxon>Bagridae</taxon>
        <taxon>Hemibagrus</taxon>
    </lineage>
</organism>
<dbReference type="GO" id="GO:0005739">
    <property type="term" value="C:mitochondrion"/>
    <property type="evidence" value="ECO:0007669"/>
    <property type="project" value="UniProtKB-SubCell"/>
</dbReference>
<keyword evidence="12" id="KW-0342">GTP-binding</keyword>
<dbReference type="Gene3D" id="3.40.50.300">
    <property type="entry name" value="P-loop containing nucleotide triphosphate hydrolases"/>
    <property type="match status" value="2"/>
</dbReference>
<gene>
    <name evidence="17" type="ORF">KOW79_020980</name>
</gene>
<dbReference type="PROSITE" id="PS51720">
    <property type="entry name" value="G_AIG1"/>
    <property type="match status" value="2"/>
</dbReference>
<evidence type="ECO:0000256" key="10">
    <source>
        <dbReference type="ARBA" id="ARBA00023034"/>
    </source>
</evidence>
<dbReference type="SUPFAM" id="SSF52540">
    <property type="entry name" value="P-loop containing nucleoside triphosphate hydrolases"/>
    <property type="match status" value="2"/>
</dbReference>
<dbReference type="EMBL" id="JAHKSW010000026">
    <property type="protein sequence ID" value="KAG7316114.1"/>
    <property type="molecule type" value="Genomic_DNA"/>
</dbReference>
<protein>
    <recommendedName>
        <fullName evidence="14">GTPase IMAP family member 8</fullName>
    </recommendedName>
    <alternativeName>
        <fullName evidence="15">Immune-associated nucleotide-binding protein 9</fullName>
    </alternativeName>
</protein>
<evidence type="ECO:0000256" key="1">
    <source>
        <dbReference type="ARBA" id="ARBA00004173"/>
    </source>
</evidence>
<evidence type="ECO:0000256" key="12">
    <source>
        <dbReference type="ARBA" id="ARBA00023134"/>
    </source>
</evidence>
<keyword evidence="11" id="KW-0496">Mitochondrion</keyword>
<dbReference type="PANTHER" id="PTHR10903">
    <property type="entry name" value="GTPASE, IMAP FAMILY MEMBER-RELATED"/>
    <property type="match status" value="1"/>
</dbReference>
<keyword evidence="18" id="KW-1185">Reference proteome</keyword>
<evidence type="ECO:0000256" key="13">
    <source>
        <dbReference type="ARBA" id="ARBA00056809"/>
    </source>
</evidence>
<evidence type="ECO:0000313" key="17">
    <source>
        <dbReference type="EMBL" id="KAG7316114.1"/>
    </source>
</evidence>
<dbReference type="Proteomes" id="UP000824219">
    <property type="component" value="Linkage Group LG26"/>
</dbReference>
<evidence type="ECO:0000256" key="11">
    <source>
        <dbReference type="ARBA" id="ARBA00023128"/>
    </source>
</evidence>
<keyword evidence="7" id="KW-0677">Repeat</keyword>
<proteinExistence type="inferred from homology"/>
<accession>A0A9D3SEN1</accession>
<dbReference type="PANTHER" id="PTHR10903:SF188">
    <property type="entry name" value="GTPASE IMAP FAMILY MEMBER 2-LIKE-RELATED"/>
    <property type="match status" value="1"/>
</dbReference>
<keyword evidence="9" id="KW-0256">Endoplasmic reticulum</keyword>
<comment type="subcellular location">
    <subcellularLocation>
        <location evidence="3">Cytoplasm</location>
        <location evidence="3">Cytosol</location>
    </subcellularLocation>
    <subcellularLocation>
        <location evidence="2">Endoplasmic reticulum</location>
    </subcellularLocation>
    <subcellularLocation>
        <location evidence="4">Golgi apparatus</location>
    </subcellularLocation>
    <subcellularLocation>
        <location evidence="1">Mitochondrion</location>
    </subcellularLocation>
</comment>
<evidence type="ECO:0000256" key="5">
    <source>
        <dbReference type="ARBA" id="ARBA00008535"/>
    </source>
</evidence>
<evidence type="ECO:0000256" key="15">
    <source>
        <dbReference type="ARBA" id="ARBA00077278"/>
    </source>
</evidence>
<keyword evidence="6" id="KW-0963">Cytoplasm</keyword>
<evidence type="ECO:0000256" key="7">
    <source>
        <dbReference type="ARBA" id="ARBA00022737"/>
    </source>
</evidence>
<evidence type="ECO:0000256" key="8">
    <source>
        <dbReference type="ARBA" id="ARBA00022741"/>
    </source>
</evidence>
<dbReference type="FunFam" id="3.40.50.300:FF:000536">
    <property type="entry name" value="GTPase IMAP family member 8"/>
    <property type="match status" value="1"/>
</dbReference>
<dbReference type="Pfam" id="PF04548">
    <property type="entry name" value="AIG1"/>
    <property type="match status" value="2"/>
</dbReference>
<evidence type="ECO:0000256" key="9">
    <source>
        <dbReference type="ARBA" id="ARBA00022824"/>
    </source>
</evidence>
<evidence type="ECO:0000256" key="3">
    <source>
        <dbReference type="ARBA" id="ARBA00004514"/>
    </source>
</evidence>
<dbReference type="OrthoDB" id="5985928at2759"/>